<dbReference type="AlphaFoldDB" id="A0A0F9CFV6"/>
<gene>
    <name evidence="1" type="ORF">LCGC14_2614950</name>
</gene>
<organism evidence="1">
    <name type="scientific">marine sediment metagenome</name>
    <dbReference type="NCBI Taxonomy" id="412755"/>
    <lineage>
        <taxon>unclassified sequences</taxon>
        <taxon>metagenomes</taxon>
        <taxon>ecological metagenomes</taxon>
    </lineage>
</organism>
<proteinExistence type="predicted"/>
<protein>
    <submittedName>
        <fullName evidence="1">Uncharacterized protein</fullName>
    </submittedName>
</protein>
<feature type="non-terminal residue" evidence="1">
    <location>
        <position position="1"/>
    </location>
</feature>
<sequence length="23" mass="2715">YDIKKVSKMIIDNQPTIMDYVEA</sequence>
<accession>A0A0F9CFV6</accession>
<comment type="caution">
    <text evidence="1">The sequence shown here is derived from an EMBL/GenBank/DDBJ whole genome shotgun (WGS) entry which is preliminary data.</text>
</comment>
<dbReference type="EMBL" id="LAZR01044480">
    <property type="protein sequence ID" value="KKL04546.1"/>
    <property type="molecule type" value="Genomic_DNA"/>
</dbReference>
<reference evidence="1" key="1">
    <citation type="journal article" date="2015" name="Nature">
        <title>Complex archaea that bridge the gap between prokaryotes and eukaryotes.</title>
        <authorList>
            <person name="Spang A."/>
            <person name="Saw J.H."/>
            <person name="Jorgensen S.L."/>
            <person name="Zaremba-Niedzwiedzka K."/>
            <person name="Martijn J."/>
            <person name="Lind A.E."/>
            <person name="van Eijk R."/>
            <person name="Schleper C."/>
            <person name="Guy L."/>
            <person name="Ettema T.J."/>
        </authorList>
    </citation>
    <scope>NUCLEOTIDE SEQUENCE</scope>
</reference>
<name>A0A0F9CFV6_9ZZZZ</name>
<evidence type="ECO:0000313" key="1">
    <source>
        <dbReference type="EMBL" id="KKL04546.1"/>
    </source>
</evidence>